<dbReference type="AlphaFoldDB" id="A0A072UDZ6"/>
<keyword evidence="5" id="KW-1185">Reference proteome</keyword>
<dbReference type="Proteomes" id="UP000002051">
    <property type="component" value="Chromosome 5"/>
</dbReference>
<reference evidence="3 5" key="1">
    <citation type="journal article" date="2011" name="Nature">
        <title>The Medicago genome provides insight into the evolution of rhizobial symbioses.</title>
        <authorList>
            <person name="Young N.D."/>
            <person name="Debelle F."/>
            <person name="Oldroyd G.E."/>
            <person name="Geurts R."/>
            <person name="Cannon S.B."/>
            <person name="Udvardi M.K."/>
            <person name="Benedito V.A."/>
            <person name="Mayer K.F."/>
            <person name="Gouzy J."/>
            <person name="Schoof H."/>
            <person name="Van de Peer Y."/>
            <person name="Proost S."/>
            <person name="Cook D.R."/>
            <person name="Meyers B.C."/>
            <person name="Spannagl M."/>
            <person name="Cheung F."/>
            <person name="De Mita S."/>
            <person name="Krishnakumar V."/>
            <person name="Gundlach H."/>
            <person name="Zhou S."/>
            <person name="Mudge J."/>
            <person name="Bharti A.K."/>
            <person name="Murray J.D."/>
            <person name="Naoumkina M.A."/>
            <person name="Rosen B."/>
            <person name="Silverstein K.A."/>
            <person name="Tang H."/>
            <person name="Rombauts S."/>
            <person name="Zhao P.X."/>
            <person name="Zhou P."/>
            <person name="Barbe V."/>
            <person name="Bardou P."/>
            <person name="Bechner M."/>
            <person name="Bellec A."/>
            <person name="Berger A."/>
            <person name="Berges H."/>
            <person name="Bidwell S."/>
            <person name="Bisseling T."/>
            <person name="Choisne N."/>
            <person name="Couloux A."/>
            <person name="Denny R."/>
            <person name="Deshpande S."/>
            <person name="Dai X."/>
            <person name="Doyle J.J."/>
            <person name="Dudez A.M."/>
            <person name="Farmer A.D."/>
            <person name="Fouteau S."/>
            <person name="Franken C."/>
            <person name="Gibelin C."/>
            <person name="Gish J."/>
            <person name="Goldstein S."/>
            <person name="Gonzalez A.J."/>
            <person name="Green P.J."/>
            <person name="Hallab A."/>
            <person name="Hartog M."/>
            <person name="Hua A."/>
            <person name="Humphray S.J."/>
            <person name="Jeong D.H."/>
            <person name="Jing Y."/>
            <person name="Jocker A."/>
            <person name="Kenton S.M."/>
            <person name="Kim D.J."/>
            <person name="Klee K."/>
            <person name="Lai H."/>
            <person name="Lang C."/>
            <person name="Lin S."/>
            <person name="Macmil S.L."/>
            <person name="Magdelenat G."/>
            <person name="Matthews L."/>
            <person name="McCorrison J."/>
            <person name="Monaghan E.L."/>
            <person name="Mun J.H."/>
            <person name="Najar F.Z."/>
            <person name="Nicholson C."/>
            <person name="Noirot C."/>
            <person name="O'Bleness M."/>
            <person name="Paule C.R."/>
            <person name="Poulain J."/>
            <person name="Prion F."/>
            <person name="Qin B."/>
            <person name="Qu C."/>
            <person name="Retzel E.F."/>
            <person name="Riddle C."/>
            <person name="Sallet E."/>
            <person name="Samain S."/>
            <person name="Samson N."/>
            <person name="Sanders I."/>
            <person name="Saurat O."/>
            <person name="Scarpelli C."/>
            <person name="Schiex T."/>
            <person name="Segurens B."/>
            <person name="Severin A.J."/>
            <person name="Sherrier D.J."/>
            <person name="Shi R."/>
            <person name="Sims S."/>
            <person name="Singer S.R."/>
            <person name="Sinharoy S."/>
            <person name="Sterck L."/>
            <person name="Viollet A."/>
            <person name="Wang B.B."/>
            <person name="Wang K."/>
            <person name="Wang M."/>
            <person name="Wang X."/>
            <person name="Warfsmann J."/>
            <person name="Weissenbach J."/>
            <person name="White D.D."/>
            <person name="White J.D."/>
            <person name="Wiley G.B."/>
            <person name="Wincker P."/>
            <person name="Xing Y."/>
            <person name="Yang L."/>
            <person name="Yao Z."/>
            <person name="Ying F."/>
            <person name="Zhai J."/>
            <person name="Zhou L."/>
            <person name="Zuber A."/>
            <person name="Denarie J."/>
            <person name="Dixon R.A."/>
            <person name="May G.D."/>
            <person name="Schwartz D.C."/>
            <person name="Rogers J."/>
            <person name="Quetier F."/>
            <person name="Town C.D."/>
            <person name="Roe B.A."/>
        </authorList>
    </citation>
    <scope>NUCLEOTIDE SEQUENCE [LARGE SCALE GENOMIC DNA]</scope>
    <source>
        <strain evidence="3">A17</strain>
        <strain evidence="4 5">cv. Jemalong A17</strain>
    </source>
</reference>
<evidence type="ECO:0000313" key="4">
    <source>
        <dbReference type="EnsemblPlants" id="KEH28004"/>
    </source>
</evidence>
<dbReference type="EMBL" id="CM001221">
    <property type="protein sequence ID" value="KEH28004.1"/>
    <property type="molecule type" value="Genomic_DNA"/>
</dbReference>
<evidence type="ECO:0000313" key="5">
    <source>
        <dbReference type="Proteomes" id="UP000002051"/>
    </source>
</evidence>
<sequence length="348" mass="40095">MSSSKFGSHMQTLVQTGKMDRLEQEVHELRGEVTTLRAEVEKLTSLVSSLMATNDPPLVQQRPQSPYQPMCPQKPRQQAPRQSIPQNQVPQKFIPQNQVQKASQCDPIPVKYADLLPILLKKNLVQTLPLPRVPNSLPPWYRPDLNCVFHQGAPGHDTEQCYPLKEEVQKLIENNVWSFDDQDIKVLLQQQHLAPHSVAAVRPITNVVQDPGYQPQFRLSQQQYLDSHFVTTILPIMNVVRNPGYQPQFQQYQQQPRQQAPRIKFDPIPMKYGELFPYLLERNLVQTRPPPPIPKKLPARWRPDLFCVFHQGAQGHDVERCFSLKIEVQKLIEDDLIPFEEFGSKCAS</sequence>
<evidence type="ECO:0000256" key="2">
    <source>
        <dbReference type="SAM" id="MobiDB-lite"/>
    </source>
</evidence>
<dbReference type="PANTHER" id="PTHR32108:SF9">
    <property type="entry name" value="REVERSE TRANSCRIPTASE RNASE H-LIKE DOMAIN-CONTAINING PROTEIN"/>
    <property type="match status" value="1"/>
</dbReference>
<gene>
    <name evidence="3" type="ordered locus">MTR_5g057715</name>
</gene>
<protein>
    <submittedName>
        <fullName evidence="3 4">Uncharacterized protein</fullName>
    </submittedName>
</protein>
<reference evidence="3 5" key="2">
    <citation type="journal article" date="2014" name="BMC Genomics">
        <title>An improved genome release (version Mt4.0) for the model legume Medicago truncatula.</title>
        <authorList>
            <person name="Tang H."/>
            <person name="Krishnakumar V."/>
            <person name="Bidwell S."/>
            <person name="Rosen B."/>
            <person name="Chan A."/>
            <person name="Zhou S."/>
            <person name="Gentzbittel L."/>
            <person name="Childs K.L."/>
            <person name="Yandell M."/>
            <person name="Gundlach H."/>
            <person name="Mayer K.F."/>
            <person name="Schwartz D.C."/>
            <person name="Town C.D."/>
        </authorList>
    </citation>
    <scope>GENOME REANNOTATION</scope>
    <source>
        <strain evidence="3">A17</strain>
        <strain evidence="4 5">cv. Jemalong A17</strain>
    </source>
</reference>
<feature type="coiled-coil region" evidence="1">
    <location>
        <begin position="19"/>
        <end position="46"/>
    </location>
</feature>
<proteinExistence type="predicted"/>
<evidence type="ECO:0000313" key="3">
    <source>
        <dbReference type="EMBL" id="KEH28004.1"/>
    </source>
</evidence>
<feature type="region of interest" description="Disordered" evidence="2">
    <location>
        <begin position="53"/>
        <end position="85"/>
    </location>
</feature>
<keyword evidence="1" id="KW-0175">Coiled coil</keyword>
<accession>A0A072UDZ6</accession>
<name>A0A072UDZ6_MEDTR</name>
<dbReference type="EnsemblPlants" id="KEH28004">
    <property type="protein sequence ID" value="KEH28004"/>
    <property type="gene ID" value="MTR_5g057715"/>
</dbReference>
<organism evidence="3 5">
    <name type="scientific">Medicago truncatula</name>
    <name type="common">Barrel medic</name>
    <name type="synonym">Medicago tribuloides</name>
    <dbReference type="NCBI Taxonomy" id="3880"/>
    <lineage>
        <taxon>Eukaryota</taxon>
        <taxon>Viridiplantae</taxon>
        <taxon>Streptophyta</taxon>
        <taxon>Embryophyta</taxon>
        <taxon>Tracheophyta</taxon>
        <taxon>Spermatophyta</taxon>
        <taxon>Magnoliopsida</taxon>
        <taxon>eudicotyledons</taxon>
        <taxon>Gunneridae</taxon>
        <taxon>Pentapetalae</taxon>
        <taxon>rosids</taxon>
        <taxon>fabids</taxon>
        <taxon>Fabales</taxon>
        <taxon>Fabaceae</taxon>
        <taxon>Papilionoideae</taxon>
        <taxon>50 kb inversion clade</taxon>
        <taxon>NPAAA clade</taxon>
        <taxon>Hologalegina</taxon>
        <taxon>IRL clade</taxon>
        <taxon>Trifolieae</taxon>
        <taxon>Medicago</taxon>
    </lineage>
</organism>
<dbReference type="PANTHER" id="PTHR32108">
    <property type="entry name" value="DNA-DIRECTED RNA POLYMERASE SUBUNIT ALPHA"/>
    <property type="match status" value="1"/>
</dbReference>
<feature type="compositionally biased region" description="Polar residues" evidence="2">
    <location>
        <begin position="75"/>
        <end position="85"/>
    </location>
</feature>
<dbReference type="HOGENOM" id="CLU_086797_0_0_1"/>
<reference evidence="4" key="3">
    <citation type="submission" date="2015-04" db="UniProtKB">
        <authorList>
            <consortium name="EnsemblPlants"/>
        </authorList>
    </citation>
    <scope>IDENTIFICATION</scope>
    <source>
        <strain evidence="4">cv. Jemalong A17</strain>
    </source>
</reference>
<evidence type="ECO:0000256" key="1">
    <source>
        <dbReference type="SAM" id="Coils"/>
    </source>
</evidence>